<evidence type="ECO:0000256" key="6">
    <source>
        <dbReference type="ARBA" id="ARBA00023239"/>
    </source>
</evidence>
<evidence type="ECO:0000313" key="12">
    <source>
        <dbReference type="Proteomes" id="UP000324376"/>
    </source>
</evidence>
<evidence type="ECO:0000259" key="9">
    <source>
        <dbReference type="Pfam" id="PF00425"/>
    </source>
</evidence>
<name>A0A5S5C2X9_9FLAO</name>
<comment type="subunit">
    <text evidence="2">Heterotetramer consisting of two non-identical subunits: a beta subunit (TrpG) and a large alpha subunit (TrpE).</text>
</comment>
<feature type="domain" description="Anthranilate synthase component I N-terminal" evidence="10">
    <location>
        <begin position="15"/>
        <end position="160"/>
    </location>
</feature>
<dbReference type="InterPro" id="IPR015890">
    <property type="entry name" value="Chorismate_C"/>
</dbReference>
<dbReference type="RefSeq" id="WP_170251846.1">
    <property type="nucleotide sequence ID" value="NZ_VNHU01000005.1"/>
</dbReference>
<dbReference type="SUPFAM" id="SSF56322">
    <property type="entry name" value="ADC synthase"/>
    <property type="match status" value="1"/>
</dbReference>
<evidence type="ECO:0000313" key="11">
    <source>
        <dbReference type="EMBL" id="TYP73647.1"/>
    </source>
</evidence>
<dbReference type="Pfam" id="PF04715">
    <property type="entry name" value="Anth_synt_I_N"/>
    <property type="match status" value="1"/>
</dbReference>
<evidence type="ECO:0000256" key="5">
    <source>
        <dbReference type="ARBA" id="ARBA00022842"/>
    </source>
</evidence>
<dbReference type="GO" id="GO:0000162">
    <property type="term" value="P:L-tryptophan biosynthetic process"/>
    <property type="evidence" value="ECO:0007669"/>
    <property type="project" value="TreeGrafter"/>
</dbReference>
<evidence type="ECO:0000259" key="10">
    <source>
        <dbReference type="Pfam" id="PF04715"/>
    </source>
</evidence>
<protein>
    <recommendedName>
        <fullName evidence="3">Anthranilate synthase component 1</fullName>
    </recommendedName>
</protein>
<dbReference type="GO" id="GO:0004049">
    <property type="term" value="F:anthranilate synthase activity"/>
    <property type="evidence" value="ECO:0007669"/>
    <property type="project" value="UniProtKB-EC"/>
</dbReference>
<dbReference type="PRINTS" id="PR00095">
    <property type="entry name" value="ANTSNTHASEI"/>
</dbReference>
<accession>A0A5S5C2X9</accession>
<dbReference type="EMBL" id="VNHU01000005">
    <property type="protein sequence ID" value="TYP73647.1"/>
    <property type="molecule type" value="Genomic_DNA"/>
</dbReference>
<organism evidence="11 12">
    <name type="scientific">Aquimarina intermedia</name>
    <dbReference type="NCBI Taxonomy" id="350814"/>
    <lineage>
        <taxon>Bacteria</taxon>
        <taxon>Pseudomonadati</taxon>
        <taxon>Bacteroidota</taxon>
        <taxon>Flavobacteriia</taxon>
        <taxon>Flavobacteriales</taxon>
        <taxon>Flavobacteriaceae</taxon>
        <taxon>Aquimarina</taxon>
    </lineage>
</organism>
<dbReference type="InterPro" id="IPR005801">
    <property type="entry name" value="ADC_synthase"/>
</dbReference>
<proteinExistence type="predicted"/>
<dbReference type="GO" id="GO:0046872">
    <property type="term" value="F:metal ion binding"/>
    <property type="evidence" value="ECO:0007669"/>
    <property type="project" value="UniProtKB-KW"/>
</dbReference>
<evidence type="ECO:0000256" key="4">
    <source>
        <dbReference type="ARBA" id="ARBA00022723"/>
    </source>
</evidence>
<sequence length="465" mass="52811">MSYTLTTQFKQILADTITPVSVYLKIRDRYPNSLLLESSDYRGNENSFSYICCNPIASIKIENEIITQTFPDGISSTSKVDEHTDVPGVIETFGKQFHTEKNDFKFINNGLFGYISYDAVRYFEDIEISKKKGDLKIPDVYYAVYQNIIAINHFNNEAYIFAHCYQTENNIAQIESLLQVKNFASYTFETIGETTSNLNDDEYKAQVTLAKKHCLRGDVFQLVLSKRFSQKFKGDEFNVYRALRSINPSPYLFYFDYGNFKIFGSSPEAQLVVKDKVAEIHPIAGTFKRTGNDEQDAELAKKLAEDEKENAEHVMLVDLARNDLSRNGSHVMVENYREVQFFSHVIHLVSKVTGNIHAETSTMRVVADTFPAGTLSGAPKHKAMQLIEKYETVNRDFYGGAIGFMDFSGNFNHAIMIRTFLSKNHELHWQAGAGLVNESNEESELQEVYNKLGALTKALELAKGI</sequence>
<dbReference type="Pfam" id="PF00425">
    <property type="entry name" value="Chorismate_bind"/>
    <property type="match status" value="1"/>
</dbReference>
<keyword evidence="12" id="KW-1185">Reference proteome</keyword>
<dbReference type="Proteomes" id="UP000324376">
    <property type="component" value="Unassembled WGS sequence"/>
</dbReference>
<comment type="function">
    <text evidence="7">Part of a heterotetrameric complex that catalyzes the two-step biosynthesis of anthranilate, an intermediate in the biosynthesis of L-tryptophan. In the first step, the glutamine-binding beta subunit (TrpG) of anthranilate synthase (AS) provides the glutamine amidotransferase activity which generates ammonia as a substrate that, along with chorismate, is used in the second step, catalyzed by the large alpha subunit of AS (TrpE) to produce anthranilate. In the absence of TrpG, TrpE can synthesize anthranilate directly from chorismate and high concentrations of ammonia.</text>
</comment>
<reference evidence="11 12" key="1">
    <citation type="submission" date="2019-07" db="EMBL/GenBank/DDBJ databases">
        <title>Genomic Encyclopedia of Archaeal and Bacterial Type Strains, Phase II (KMG-II): from individual species to whole genera.</title>
        <authorList>
            <person name="Goeker M."/>
        </authorList>
    </citation>
    <scope>NUCLEOTIDE SEQUENCE [LARGE SCALE GENOMIC DNA]</scope>
    <source>
        <strain evidence="11 12">DSM 17527</strain>
    </source>
</reference>
<evidence type="ECO:0000256" key="3">
    <source>
        <dbReference type="ARBA" id="ARBA00020653"/>
    </source>
</evidence>
<keyword evidence="4" id="KW-0479">Metal-binding</keyword>
<evidence type="ECO:0000256" key="1">
    <source>
        <dbReference type="ARBA" id="ARBA00001946"/>
    </source>
</evidence>
<evidence type="ECO:0000256" key="2">
    <source>
        <dbReference type="ARBA" id="ARBA00011575"/>
    </source>
</evidence>
<dbReference type="PANTHER" id="PTHR11236">
    <property type="entry name" value="AMINOBENZOATE/ANTHRANILATE SYNTHASE"/>
    <property type="match status" value="1"/>
</dbReference>
<dbReference type="AlphaFoldDB" id="A0A5S5C2X9"/>
<dbReference type="Gene3D" id="3.60.120.10">
    <property type="entry name" value="Anthranilate synthase"/>
    <property type="match status" value="1"/>
</dbReference>
<keyword evidence="6" id="KW-0456">Lyase</keyword>
<comment type="cofactor">
    <cofactor evidence="1">
        <name>Mg(2+)</name>
        <dbReference type="ChEBI" id="CHEBI:18420"/>
    </cofactor>
</comment>
<evidence type="ECO:0000256" key="8">
    <source>
        <dbReference type="ARBA" id="ARBA00047683"/>
    </source>
</evidence>
<evidence type="ECO:0000256" key="7">
    <source>
        <dbReference type="ARBA" id="ARBA00025634"/>
    </source>
</evidence>
<feature type="domain" description="Chorismate-utilising enzyme C-terminal" evidence="9">
    <location>
        <begin position="200"/>
        <end position="451"/>
    </location>
</feature>
<dbReference type="InterPro" id="IPR019999">
    <property type="entry name" value="Anth_synth_I-like"/>
</dbReference>
<keyword evidence="5" id="KW-0460">Magnesium</keyword>
<comment type="catalytic activity">
    <reaction evidence="8">
        <text>chorismate + L-glutamine = anthranilate + pyruvate + L-glutamate + H(+)</text>
        <dbReference type="Rhea" id="RHEA:21732"/>
        <dbReference type="ChEBI" id="CHEBI:15361"/>
        <dbReference type="ChEBI" id="CHEBI:15378"/>
        <dbReference type="ChEBI" id="CHEBI:16567"/>
        <dbReference type="ChEBI" id="CHEBI:29748"/>
        <dbReference type="ChEBI" id="CHEBI:29985"/>
        <dbReference type="ChEBI" id="CHEBI:58359"/>
        <dbReference type="EC" id="4.1.3.27"/>
    </reaction>
</comment>
<dbReference type="PANTHER" id="PTHR11236:SF48">
    <property type="entry name" value="ISOCHORISMATE SYNTHASE MENF"/>
    <property type="match status" value="1"/>
</dbReference>
<comment type="caution">
    <text evidence="11">The sequence shown here is derived from an EMBL/GenBank/DDBJ whole genome shotgun (WGS) entry which is preliminary data.</text>
</comment>
<gene>
    <name evidence="11" type="ORF">BD809_105238</name>
</gene>
<dbReference type="InterPro" id="IPR006805">
    <property type="entry name" value="Anth_synth_I_N"/>
</dbReference>